<dbReference type="GO" id="GO:0005886">
    <property type="term" value="C:plasma membrane"/>
    <property type="evidence" value="ECO:0007669"/>
    <property type="project" value="UniProtKB-SubCell"/>
</dbReference>
<evidence type="ECO:0000313" key="11">
    <source>
        <dbReference type="EMBL" id="PUZ69077.1"/>
    </source>
</evidence>
<reference evidence="11 12" key="1">
    <citation type="submission" date="2018-04" db="EMBL/GenBank/DDBJ databases">
        <title>WGS assembly of Panicum hallii var. hallii HAL2.</title>
        <authorList>
            <person name="Lovell J."/>
            <person name="Jenkins J."/>
            <person name="Lowry D."/>
            <person name="Mamidi S."/>
            <person name="Sreedasyam A."/>
            <person name="Weng X."/>
            <person name="Barry K."/>
            <person name="Bonette J."/>
            <person name="Campitelli B."/>
            <person name="Daum C."/>
            <person name="Gordon S."/>
            <person name="Gould B."/>
            <person name="Lipzen A."/>
            <person name="MacQueen A."/>
            <person name="Palacio-Mejia J."/>
            <person name="Plott C."/>
            <person name="Shakirov E."/>
            <person name="Shu S."/>
            <person name="Yoshinaga Y."/>
            <person name="Zane M."/>
            <person name="Rokhsar D."/>
            <person name="Grimwood J."/>
            <person name="Schmutz J."/>
            <person name="Juenger T."/>
        </authorList>
    </citation>
    <scope>NUCLEOTIDE SEQUENCE [LARGE SCALE GENOMIC DNA]</scope>
    <source>
        <strain evidence="12">cv. HAL2</strain>
    </source>
</reference>
<evidence type="ECO:0008006" key="13">
    <source>
        <dbReference type="Google" id="ProtNLM"/>
    </source>
</evidence>
<evidence type="ECO:0000256" key="10">
    <source>
        <dbReference type="SAM" id="SignalP"/>
    </source>
</evidence>
<dbReference type="Proteomes" id="UP000244336">
    <property type="component" value="Chromosome 2"/>
</dbReference>
<sequence length="389" mass="40116">MRPPCAALVLAAVAALLLLLLAPAARADDGGCGADGAAAARGGDLARARALKIAAFFSILVCGALGCCLPVLGRRVPALRADGDVFFLVKAFAAGVILSTGFIHILPDAFEKLTSECLPAGGPWKDFPFAGFGAMVGAIGTLVVDTVATGYFTRLHFKDRDAAAAVSAAPVGDDVEKKQQQATAAAPHARGSDDHEGHVHMHTHATHGHAHGSTALVAAVGGGEGDKEHALRHRVIAQVLELGIVVHSVIIGISLGASKDPSTIKPLVVALSFHQMFEGMGLGGCIVQAKFKLRSIVTMVLFFCLTTPVGILVGIGISSVYNEDSPTALVVEGILNSVAAGILVYMALVDLLAEDFMNPKVQSRGKLQLGINVSMLVGAGLMSMLAKWA</sequence>
<comment type="caution">
    <text evidence="8">Lacks conserved residue(s) required for the propagation of feature annotation.</text>
</comment>
<dbReference type="InterPro" id="IPR003689">
    <property type="entry name" value="ZIP"/>
</dbReference>
<keyword evidence="6 8" id="KW-0406">Ion transport</keyword>
<dbReference type="PANTHER" id="PTHR11040:SF35">
    <property type="entry name" value="ZINC TRANSPORTER 5"/>
    <property type="match status" value="1"/>
</dbReference>
<keyword evidence="10" id="KW-0732">Signal</keyword>
<evidence type="ECO:0000256" key="2">
    <source>
        <dbReference type="ARBA" id="ARBA00006939"/>
    </source>
</evidence>
<dbReference type="STRING" id="1504633.A0A2T7EML6"/>
<feature type="transmembrane region" description="Helical" evidence="8">
    <location>
        <begin position="51"/>
        <end position="73"/>
    </location>
</feature>
<dbReference type="OrthoDB" id="448280at2759"/>
<dbReference type="GO" id="GO:0005385">
    <property type="term" value="F:zinc ion transmembrane transporter activity"/>
    <property type="evidence" value="ECO:0007669"/>
    <property type="project" value="InterPro"/>
</dbReference>
<name>A0A2T7EML6_9POAL</name>
<feature type="transmembrane region" description="Helical" evidence="8">
    <location>
        <begin position="327"/>
        <end position="348"/>
    </location>
</feature>
<protein>
    <recommendedName>
        <fullName evidence="13">Zinc transporter</fullName>
    </recommendedName>
</protein>
<dbReference type="Gramene" id="PUZ69077">
    <property type="protein sequence ID" value="PUZ69077"/>
    <property type="gene ID" value="GQ55_2G079500"/>
</dbReference>
<feature type="signal peptide" evidence="10">
    <location>
        <begin position="1"/>
        <end position="27"/>
    </location>
</feature>
<comment type="similarity">
    <text evidence="2 8">Belongs to the ZIP transporter (TC 2.A.5) family.</text>
</comment>
<evidence type="ECO:0000256" key="5">
    <source>
        <dbReference type="ARBA" id="ARBA00022989"/>
    </source>
</evidence>
<evidence type="ECO:0000256" key="7">
    <source>
        <dbReference type="ARBA" id="ARBA00023136"/>
    </source>
</evidence>
<gene>
    <name evidence="11" type="ORF">GQ55_2G079500</name>
</gene>
<evidence type="ECO:0000256" key="4">
    <source>
        <dbReference type="ARBA" id="ARBA00022692"/>
    </source>
</evidence>
<keyword evidence="7 8" id="KW-0472">Membrane</keyword>
<feature type="transmembrane region" description="Helical" evidence="8">
    <location>
        <begin position="369"/>
        <end position="386"/>
    </location>
</feature>
<evidence type="ECO:0000256" key="8">
    <source>
        <dbReference type="RuleBase" id="RU362088"/>
    </source>
</evidence>
<keyword evidence="3 8" id="KW-0813">Transport</keyword>
<dbReference type="EMBL" id="CM009750">
    <property type="protein sequence ID" value="PUZ69077.1"/>
    <property type="molecule type" value="Genomic_DNA"/>
</dbReference>
<evidence type="ECO:0000256" key="3">
    <source>
        <dbReference type="ARBA" id="ARBA00022448"/>
    </source>
</evidence>
<keyword evidence="12" id="KW-1185">Reference proteome</keyword>
<comment type="subcellular location">
    <subcellularLocation>
        <location evidence="1">Cell membrane</location>
        <topology evidence="1">Multi-pass membrane protein</topology>
    </subcellularLocation>
    <subcellularLocation>
        <location evidence="8">Membrane</location>
        <topology evidence="8">Multi-pass membrane protein</topology>
    </subcellularLocation>
</comment>
<evidence type="ECO:0000256" key="1">
    <source>
        <dbReference type="ARBA" id="ARBA00004651"/>
    </source>
</evidence>
<dbReference type="InterPro" id="IPR004698">
    <property type="entry name" value="Zn/Fe_permease_fun/pln"/>
</dbReference>
<keyword evidence="4 8" id="KW-0812">Transmembrane</keyword>
<feature type="region of interest" description="Disordered" evidence="9">
    <location>
        <begin position="169"/>
        <end position="199"/>
    </location>
</feature>
<dbReference type="PANTHER" id="PTHR11040">
    <property type="entry name" value="ZINC/IRON TRANSPORTER"/>
    <property type="match status" value="1"/>
</dbReference>
<keyword evidence="5 8" id="KW-1133">Transmembrane helix</keyword>
<feature type="compositionally biased region" description="Basic and acidic residues" evidence="9">
    <location>
        <begin position="190"/>
        <end position="199"/>
    </location>
</feature>
<evidence type="ECO:0000256" key="6">
    <source>
        <dbReference type="ARBA" id="ARBA00023065"/>
    </source>
</evidence>
<dbReference type="AlphaFoldDB" id="A0A2T7EML6"/>
<organism evidence="11 12">
    <name type="scientific">Panicum hallii var. hallii</name>
    <dbReference type="NCBI Taxonomy" id="1504633"/>
    <lineage>
        <taxon>Eukaryota</taxon>
        <taxon>Viridiplantae</taxon>
        <taxon>Streptophyta</taxon>
        <taxon>Embryophyta</taxon>
        <taxon>Tracheophyta</taxon>
        <taxon>Spermatophyta</taxon>
        <taxon>Magnoliopsida</taxon>
        <taxon>Liliopsida</taxon>
        <taxon>Poales</taxon>
        <taxon>Poaceae</taxon>
        <taxon>PACMAD clade</taxon>
        <taxon>Panicoideae</taxon>
        <taxon>Panicodae</taxon>
        <taxon>Paniceae</taxon>
        <taxon>Panicinae</taxon>
        <taxon>Panicum</taxon>
        <taxon>Panicum sect. Panicum</taxon>
    </lineage>
</organism>
<dbReference type="NCBIfam" id="TIGR00820">
    <property type="entry name" value="zip"/>
    <property type="match status" value="1"/>
</dbReference>
<evidence type="ECO:0000256" key="9">
    <source>
        <dbReference type="SAM" id="MobiDB-lite"/>
    </source>
</evidence>
<accession>A0A2T7EML6</accession>
<feature type="transmembrane region" description="Helical" evidence="8">
    <location>
        <begin position="85"/>
        <end position="107"/>
    </location>
</feature>
<feature type="transmembrane region" description="Helical" evidence="8">
    <location>
        <begin position="299"/>
        <end position="321"/>
    </location>
</feature>
<proteinExistence type="inferred from homology"/>
<dbReference type="Pfam" id="PF02535">
    <property type="entry name" value="Zip"/>
    <property type="match status" value="1"/>
</dbReference>
<feature type="chain" id="PRO_5015452613" description="Zinc transporter" evidence="10">
    <location>
        <begin position="28"/>
        <end position="389"/>
    </location>
</feature>
<feature type="transmembrane region" description="Helical" evidence="8">
    <location>
        <begin position="127"/>
        <end position="152"/>
    </location>
</feature>
<evidence type="ECO:0000313" key="12">
    <source>
        <dbReference type="Proteomes" id="UP000244336"/>
    </source>
</evidence>